<dbReference type="Pfam" id="PF00005">
    <property type="entry name" value="ABC_tran"/>
    <property type="match status" value="2"/>
</dbReference>
<feature type="domain" description="ABC transporter" evidence="7">
    <location>
        <begin position="4"/>
        <end position="241"/>
    </location>
</feature>
<protein>
    <submittedName>
        <fullName evidence="8">Ribose transport system ATP-binding protein</fullName>
    </submittedName>
</protein>
<evidence type="ECO:0000256" key="5">
    <source>
        <dbReference type="ARBA" id="ARBA00022741"/>
    </source>
</evidence>
<evidence type="ECO:0000256" key="6">
    <source>
        <dbReference type="ARBA" id="ARBA00022840"/>
    </source>
</evidence>
<dbReference type="SMART" id="SM00382">
    <property type="entry name" value="AAA"/>
    <property type="match status" value="1"/>
</dbReference>
<evidence type="ECO:0000313" key="8">
    <source>
        <dbReference type="EMBL" id="SDB29649.1"/>
    </source>
</evidence>
<gene>
    <name evidence="8" type="ORF">SAMN02982931_02238</name>
</gene>
<evidence type="ECO:0000313" key="9">
    <source>
        <dbReference type="Proteomes" id="UP000199071"/>
    </source>
</evidence>
<dbReference type="CDD" id="cd03216">
    <property type="entry name" value="ABC_Carb_Monos_I"/>
    <property type="match status" value="1"/>
</dbReference>
<dbReference type="InterPro" id="IPR017871">
    <property type="entry name" value="ABC_transporter-like_CS"/>
</dbReference>
<keyword evidence="6 8" id="KW-0067">ATP-binding</keyword>
<proteinExistence type="inferred from homology"/>
<comment type="similarity">
    <text evidence="1">Belongs to the ABC transporter superfamily.</text>
</comment>
<evidence type="ECO:0000256" key="4">
    <source>
        <dbReference type="ARBA" id="ARBA00022737"/>
    </source>
</evidence>
<accession>A0A1G6C9T6</accession>
<dbReference type="PROSITE" id="PS00211">
    <property type="entry name" value="ABC_TRANSPORTER_1"/>
    <property type="match status" value="1"/>
</dbReference>
<dbReference type="Proteomes" id="UP000199071">
    <property type="component" value="Unassembled WGS sequence"/>
</dbReference>
<dbReference type="InterPro" id="IPR003593">
    <property type="entry name" value="AAA+_ATPase"/>
</dbReference>
<dbReference type="STRING" id="665467.SAMN02982931_02238"/>
<dbReference type="InterPro" id="IPR027417">
    <property type="entry name" value="P-loop_NTPase"/>
</dbReference>
<dbReference type="RefSeq" id="WP_090876511.1">
    <property type="nucleotide sequence ID" value="NZ_FMXQ01000004.1"/>
</dbReference>
<keyword evidence="4" id="KW-0677">Repeat</keyword>
<name>A0A1G6C9T6_9HYPH</name>
<organism evidence="8 9">
    <name type="scientific">Bauldia litoralis</name>
    <dbReference type="NCBI Taxonomy" id="665467"/>
    <lineage>
        <taxon>Bacteria</taxon>
        <taxon>Pseudomonadati</taxon>
        <taxon>Pseudomonadota</taxon>
        <taxon>Alphaproteobacteria</taxon>
        <taxon>Hyphomicrobiales</taxon>
        <taxon>Kaistiaceae</taxon>
        <taxon>Bauldia</taxon>
    </lineage>
</organism>
<feature type="domain" description="ABC transporter" evidence="7">
    <location>
        <begin position="252"/>
        <end position="497"/>
    </location>
</feature>
<dbReference type="GO" id="GO:0016887">
    <property type="term" value="F:ATP hydrolysis activity"/>
    <property type="evidence" value="ECO:0007669"/>
    <property type="project" value="InterPro"/>
</dbReference>
<keyword evidence="3" id="KW-0762">Sugar transport</keyword>
<dbReference type="GO" id="GO:0005524">
    <property type="term" value="F:ATP binding"/>
    <property type="evidence" value="ECO:0007669"/>
    <property type="project" value="UniProtKB-KW"/>
</dbReference>
<evidence type="ECO:0000256" key="2">
    <source>
        <dbReference type="ARBA" id="ARBA00022448"/>
    </source>
</evidence>
<dbReference type="SUPFAM" id="SSF52540">
    <property type="entry name" value="P-loop containing nucleoside triphosphate hydrolases"/>
    <property type="match status" value="2"/>
</dbReference>
<dbReference type="OrthoDB" id="9805029at2"/>
<evidence type="ECO:0000259" key="7">
    <source>
        <dbReference type="PROSITE" id="PS50893"/>
    </source>
</evidence>
<reference evidence="8 9" key="1">
    <citation type="submission" date="2016-10" db="EMBL/GenBank/DDBJ databases">
        <authorList>
            <person name="de Groot N.N."/>
        </authorList>
    </citation>
    <scope>NUCLEOTIDE SEQUENCE [LARGE SCALE GENOMIC DNA]</scope>
    <source>
        <strain evidence="8 9">ATCC 35022</strain>
    </source>
</reference>
<sequence length="501" mass="54735">MEMIQASAVSKHFGGIAALSRAEFHADAGEVHALIGENGAGKSTFIQILAGALQPDQGQILLRGQPFNAADPSAAQRAGISAVFQELSLIPDLTVEQNVWFRREPLTPIGRVNGRKMRADTLALFERYDIPVSRPDVEVRRLSLAERQVVEIAKALARDPAVLILDEATSALAPRETEWLLGLARKLADDGKLVIYISHRLAEVRHLAKRITVFRNGMTVAAHDTAAVSDNEIIADMLGRRLDRLYPERKPTATDRIALRIRDLSVDHRLQGVDLDLKEGEVLGVGGLQGHGQRQLFQALFGVGKSKGLVELWGKPMHARSPRQALTGRDGLALVPEDRRGQGLLLSKTVRENLTLSVIPRFSNLGLIDRRRERALVDEMVGVLQIKAGTPEQLAGTLSGGNQQKVIFGKMLLTEARVLLLFDPTRGVDVGTKGEIFQLMRDLAAKGYAILFYSSDLPELVHVADRVAVMRNGRIAGILEGEAISEENILKTAMVEGAGLH</sequence>
<dbReference type="InterPro" id="IPR003439">
    <property type="entry name" value="ABC_transporter-like_ATP-bd"/>
</dbReference>
<keyword evidence="2" id="KW-0813">Transport</keyword>
<evidence type="ECO:0000256" key="1">
    <source>
        <dbReference type="ARBA" id="ARBA00005417"/>
    </source>
</evidence>
<dbReference type="InterPro" id="IPR050107">
    <property type="entry name" value="ABC_carbohydrate_import_ATPase"/>
</dbReference>
<dbReference type="PANTHER" id="PTHR43790">
    <property type="entry name" value="CARBOHYDRATE TRANSPORT ATP-BINDING PROTEIN MG119-RELATED"/>
    <property type="match status" value="1"/>
</dbReference>
<dbReference type="PANTHER" id="PTHR43790:SF9">
    <property type="entry name" value="GALACTOFURANOSE TRANSPORTER ATP-BINDING PROTEIN YTFR"/>
    <property type="match status" value="1"/>
</dbReference>
<dbReference type="CDD" id="cd03215">
    <property type="entry name" value="ABC_Carb_Monos_II"/>
    <property type="match status" value="1"/>
</dbReference>
<keyword evidence="5" id="KW-0547">Nucleotide-binding</keyword>
<dbReference type="EMBL" id="FMXQ01000004">
    <property type="protein sequence ID" value="SDB29649.1"/>
    <property type="molecule type" value="Genomic_DNA"/>
</dbReference>
<dbReference type="Gene3D" id="3.40.50.300">
    <property type="entry name" value="P-loop containing nucleotide triphosphate hydrolases"/>
    <property type="match status" value="2"/>
</dbReference>
<dbReference type="AlphaFoldDB" id="A0A1G6C9T6"/>
<dbReference type="PROSITE" id="PS50893">
    <property type="entry name" value="ABC_TRANSPORTER_2"/>
    <property type="match status" value="2"/>
</dbReference>
<evidence type="ECO:0000256" key="3">
    <source>
        <dbReference type="ARBA" id="ARBA00022597"/>
    </source>
</evidence>
<keyword evidence="9" id="KW-1185">Reference proteome</keyword>